<evidence type="ECO:0000313" key="1">
    <source>
        <dbReference type="EMBL" id="NQE33547.1"/>
    </source>
</evidence>
<name>A0ABX2CT25_9CYAN</name>
<comment type="caution">
    <text evidence="1">The sequence shown here is derived from an EMBL/GenBank/DDBJ whole genome shotgun (WGS) entry which is preliminary data.</text>
</comment>
<dbReference type="Pfam" id="PF00300">
    <property type="entry name" value="His_Phos_1"/>
    <property type="match status" value="1"/>
</dbReference>
<dbReference type="Proteomes" id="UP000702425">
    <property type="component" value="Unassembled WGS sequence"/>
</dbReference>
<accession>A0ABX2CT25</accession>
<reference evidence="1 2" key="1">
    <citation type="journal article" date="2020" name="Sci. Rep.">
        <title>A novel cyanobacterial geosmin producer, revising GeoA distribution and dispersion patterns in Bacteria.</title>
        <authorList>
            <person name="Churro C."/>
            <person name="Semedo-Aguiar A.P."/>
            <person name="Silva A.D."/>
            <person name="Pereira-Leal J.B."/>
            <person name="Leite R.B."/>
        </authorList>
    </citation>
    <scope>NUCLEOTIDE SEQUENCE [LARGE SCALE GENOMIC DNA]</scope>
    <source>
        <strain evidence="1 2">IPMA8</strain>
    </source>
</reference>
<dbReference type="Gene3D" id="3.40.50.1240">
    <property type="entry name" value="Phosphoglycerate mutase-like"/>
    <property type="match status" value="1"/>
</dbReference>
<keyword evidence="1" id="KW-0413">Isomerase</keyword>
<dbReference type="RefSeq" id="WP_172186222.1">
    <property type="nucleotide sequence ID" value="NZ_CAWPPK010000068.1"/>
</dbReference>
<proteinExistence type="predicted"/>
<sequence length="212" mass="23384">MPQTVWIARHGNRIDFVNPDWFLTAEHRYDPHLSEDGHVQAKQLANRLKGEGISHIFASPFLRTVQTANHAAEALDLSIKLEWGLCEWLNPEWMTEMPETESVEALCRRFPRIDASYKGGIANYPETGEACLKRAGETAKRLAAEFPEDMLLVGHGASVLGTAIGLAGGAETEINASLCCLVKVVRDDGEWSIALNGDTSHLTDSEAVIRFN</sequence>
<dbReference type="InterPro" id="IPR013078">
    <property type="entry name" value="His_Pase_superF_clade-1"/>
</dbReference>
<dbReference type="SMART" id="SM00855">
    <property type="entry name" value="PGAM"/>
    <property type="match status" value="1"/>
</dbReference>
<keyword evidence="2" id="KW-1185">Reference proteome</keyword>
<protein>
    <submittedName>
        <fullName evidence="1">Phosphoglycerate mutase GpmB</fullName>
        <ecNumber evidence="1">5.4.2.-</ecNumber>
    </submittedName>
</protein>
<dbReference type="PANTHER" id="PTHR16469:SF27">
    <property type="entry name" value="UBIQUITIN-ASSOCIATED AND SH3 DOMAIN-CONTAINING BA-RELATED"/>
    <property type="match status" value="1"/>
</dbReference>
<dbReference type="EMBL" id="SRRZ01000016">
    <property type="protein sequence ID" value="NQE33547.1"/>
    <property type="molecule type" value="Genomic_DNA"/>
</dbReference>
<dbReference type="PANTHER" id="PTHR16469">
    <property type="entry name" value="UBIQUITIN-ASSOCIATED AND SH3 DOMAIN-CONTAINING BA-RELATED"/>
    <property type="match status" value="1"/>
</dbReference>
<organism evidence="1 2">
    <name type="scientific">Microcoleus asticus IPMA8</name>
    <dbReference type="NCBI Taxonomy" id="2563858"/>
    <lineage>
        <taxon>Bacteria</taxon>
        <taxon>Bacillati</taxon>
        <taxon>Cyanobacteriota</taxon>
        <taxon>Cyanophyceae</taxon>
        <taxon>Oscillatoriophycideae</taxon>
        <taxon>Oscillatoriales</taxon>
        <taxon>Microcoleaceae</taxon>
        <taxon>Microcoleus</taxon>
        <taxon>Microcoleus asticus</taxon>
    </lineage>
</organism>
<dbReference type="EC" id="5.4.2.-" evidence="1"/>
<dbReference type="InterPro" id="IPR029033">
    <property type="entry name" value="His_PPase_superfam"/>
</dbReference>
<gene>
    <name evidence="1" type="primary">gpmB</name>
    <name evidence="1" type="ORF">E5S67_01266</name>
</gene>
<dbReference type="GO" id="GO:0016853">
    <property type="term" value="F:isomerase activity"/>
    <property type="evidence" value="ECO:0007669"/>
    <property type="project" value="UniProtKB-KW"/>
</dbReference>
<dbReference type="SUPFAM" id="SSF53254">
    <property type="entry name" value="Phosphoglycerate mutase-like"/>
    <property type="match status" value="1"/>
</dbReference>
<evidence type="ECO:0000313" key="2">
    <source>
        <dbReference type="Proteomes" id="UP000702425"/>
    </source>
</evidence>
<dbReference type="CDD" id="cd07067">
    <property type="entry name" value="HP_PGM_like"/>
    <property type="match status" value="1"/>
</dbReference>
<dbReference type="InterPro" id="IPR051710">
    <property type="entry name" value="Phosphatase_SH3-domain"/>
</dbReference>